<dbReference type="InterPro" id="IPR015422">
    <property type="entry name" value="PyrdxlP-dep_Trfase_small"/>
</dbReference>
<accession>A0ABW3VRQ8</accession>
<dbReference type="Proteomes" id="UP001597182">
    <property type="component" value="Unassembled WGS sequence"/>
</dbReference>
<feature type="domain" description="Aminotransferase class V" evidence="1">
    <location>
        <begin position="87"/>
        <end position="288"/>
    </location>
</feature>
<dbReference type="InterPro" id="IPR000192">
    <property type="entry name" value="Aminotrans_V_dom"/>
</dbReference>
<keyword evidence="2" id="KW-0032">Aminotransferase</keyword>
<reference evidence="3" key="1">
    <citation type="journal article" date="2019" name="Int. J. Syst. Evol. Microbiol.">
        <title>The Global Catalogue of Microorganisms (GCM) 10K type strain sequencing project: providing services to taxonomists for standard genome sequencing and annotation.</title>
        <authorList>
            <consortium name="The Broad Institute Genomics Platform"/>
            <consortium name="The Broad Institute Genome Sequencing Center for Infectious Disease"/>
            <person name="Wu L."/>
            <person name="Ma J."/>
        </authorList>
    </citation>
    <scope>NUCLEOTIDE SEQUENCE [LARGE SCALE GENOMIC DNA]</scope>
    <source>
        <strain evidence="3">CCUG 49018</strain>
    </source>
</reference>
<dbReference type="Pfam" id="PF00266">
    <property type="entry name" value="Aminotran_5"/>
    <property type="match status" value="1"/>
</dbReference>
<comment type="caution">
    <text evidence="2">The sequence shown here is derived from an EMBL/GenBank/DDBJ whole genome shotgun (WGS) entry which is preliminary data.</text>
</comment>
<dbReference type="InterPro" id="IPR015424">
    <property type="entry name" value="PyrdxlP-dep_Trfase"/>
</dbReference>
<keyword evidence="2" id="KW-0808">Transferase</keyword>
<evidence type="ECO:0000313" key="2">
    <source>
        <dbReference type="EMBL" id="MFD1237005.1"/>
    </source>
</evidence>
<dbReference type="InterPro" id="IPR015421">
    <property type="entry name" value="PyrdxlP-dep_Trfase_major"/>
</dbReference>
<dbReference type="EMBL" id="JBHTMB010000256">
    <property type="protein sequence ID" value="MFD1237005.1"/>
    <property type="molecule type" value="Genomic_DNA"/>
</dbReference>
<dbReference type="GO" id="GO:0008483">
    <property type="term" value="F:transaminase activity"/>
    <property type="evidence" value="ECO:0007669"/>
    <property type="project" value="UniProtKB-KW"/>
</dbReference>
<dbReference type="RefSeq" id="WP_103381109.1">
    <property type="nucleotide sequence ID" value="NZ_BAABKS010000007.1"/>
</dbReference>
<gene>
    <name evidence="2" type="ORF">ACFQ34_27275</name>
</gene>
<sequence>MRTAFGETFDVPDGYLNTASVGVPPVRVTEAVLESVRRWGSGGYSPPEFDAPVATARAAFAALVGVAPAQVAIGPAVSVLLGPIAAAVPDGASVVVARGEFTSVSFPFAVQQGRGVRVTEVEPDRLVERAADADVVAVSVVQSGDGRIADLDGLRAVRERHGTRVVLDVTQAAGWLPLSLGWADVVVGGGYKWLLSPRGTAWMAVRPGSDAAEAVPHLAGWYASEQPWGGIYGLPPVLAADARRFDTSPAWTCQVGAAEVLPWLAGLDVAAVHAHCAGLADALRAALGMPPAGSAIVSVAAPDAIDRLTAAGVRAAARAGGARLAFHLYNTADDLDRAIDALT</sequence>
<dbReference type="PANTHER" id="PTHR43586:SF21">
    <property type="entry name" value="PYRIDOXAL PHOSPHATE (PLP)-DEPENDENT ASPARTATE AMINOTRANSFERASE SUPERFAMILY"/>
    <property type="match status" value="1"/>
</dbReference>
<dbReference type="SUPFAM" id="SSF53383">
    <property type="entry name" value="PLP-dependent transferases"/>
    <property type="match status" value="1"/>
</dbReference>
<proteinExistence type="predicted"/>
<dbReference type="PANTHER" id="PTHR43586">
    <property type="entry name" value="CYSTEINE DESULFURASE"/>
    <property type="match status" value="1"/>
</dbReference>
<protein>
    <submittedName>
        <fullName evidence="2">Aminotransferase class V-fold PLP-dependent enzyme</fullName>
    </submittedName>
</protein>
<keyword evidence="3" id="KW-1185">Reference proteome</keyword>
<evidence type="ECO:0000259" key="1">
    <source>
        <dbReference type="Pfam" id="PF00266"/>
    </source>
</evidence>
<evidence type="ECO:0000313" key="3">
    <source>
        <dbReference type="Proteomes" id="UP001597182"/>
    </source>
</evidence>
<dbReference type="Gene3D" id="3.40.640.10">
    <property type="entry name" value="Type I PLP-dependent aspartate aminotransferase-like (Major domain)"/>
    <property type="match status" value="1"/>
</dbReference>
<organism evidence="2 3">
    <name type="scientific">Pseudonocardia benzenivorans</name>
    <dbReference type="NCBI Taxonomy" id="228005"/>
    <lineage>
        <taxon>Bacteria</taxon>
        <taxon>Bacillati</taxon>
        <taxon>Actinomycetota</taxon>
        <taxon>Actinomycetes</taxon>
        <taxon>Pseudonocardiales</taxon>
        <taxon>Pseudonocardiaceae</taxon>
        <taxon>Pseudonocardia</taxon>
    </lineage>
</organism>
<dbReference type="Gene3D" id="3.90.1150.10">
    <property type="entry name" value="Aspartate Aminotransferase, domain 1"/>
    <property type="match status" value="1"/>
</dbReference>
<name>A0ABW3VRQ8_9PSEU</name>